<dbReference type="EMBL" id="ASPP01044255">
    <property type="protein sequence ID" value="ETN99335.1"/>
    <property type="molecule type" value="Genomic_DNA"/>
</dbReference>
<protein>
    <submittedName>
        <fullName evidence="2">Uncharacterized protein</fullName>
    </submittedName>
</protein>
<sequence>HAIDTQRLRQTLSKELKEVRQHARDILEQEIDAESRQLRQNNKQMQEDLLFHVEVTSRLHNENQELHEKSKKLNQELTLIKDTNLEQCKKAVMDKQIIEALTKEVAVAQETIKEYQHWDNTKKSLEEKNSKELLASKGTVDSQAKHAAKKYCYCLEKIKKKEKKTKAKRNSLFFAFSFFSFFLI</sequence>
<dbReference type="Proteomes" id="UP000023152">
    <property type="component" value="Unassembled WGS sequence"/>
</dbReference>
<organism evidence="2 3">
    <name type="scientific">Reticulomyxa filosa</name>
    <dbReference type="NCBI Taxonomy" id="46433"/>
    <lineage>
        <taxon>Eukaryota</taxon>
        <taxon>Sar</taxon>
        <taxon>Rhizaria</taxon>
        <taxon>Retaria</taxon>
        <taxon>Foraminifera</taxon>
        <taxon>Monothalamids</taxon>
        <taxon>Reticulomyxidae</taxon>
        <taxon>Reticulomyxa</taxon>
    </lineage>
</organism>
<evidence type="ECO:0000313" key="3">
    <source>
        <dbReference type="Proteomes" id="UP000023152"/>
    </source>
</evidence>
<evidence type="ECO:0000256" key="1">
    <source>
        <dbReference type="SAM" id="Coils"/>
    </source>
</evidence>
<dbReference type="AlphaFoldDB" id="X6LD94"/>
<feature type="coiled-coil region" evidence="1">
    <location>
        <begin position="9"/>
        <end position="83"/>
    </location>
</feature>
<evidence type="ECO:0000313" key="2">
    <source>
        <dbReference type="EMBL" id="ETN99335.1"/>
    </source>
</evidence>
<feature type="non-terminal residue" evidence="2">
    <location>
        <position position="1"/>
    </location>
</feature>
<proteinExistence type="predicted"/>
<accession>X6LD94</accession>
<keyword evidence="1" id="KW-0175">Coiled coil</keyword>
<comment type="caution">
    <text evidence="2">The sequence shown here is derived from an EMBL/GenBank/DDBJ whole genome shotgun (WGS) entry which is preliminary data.</text>
</comment>
<gene>
    <name evidence="2" type="ORF">RFI_38147</name>
</gene>
<keyword evidence="3" id="KW-1185">Reference proteome</keyword>
<name>X6LD94_RETFI</name>
<reference evidence="2 3" key="1">
    <citation type="journal article" date="2013" name="Curr. Biol.">
        <title>The Genome of the Foraminiferan Reticulomyxa filosa.</title>
        <authorList>
            <person name="Glockner G."/>
            <person name="Hulsmann N."/>
            <person name="Schleicher M."/>
            <person name="Noegel A.A."/>
            <person name="Eichinger L."/>
            <person name="Gallinger C."/>
            <person name="Pawlowski J."/>
            <person name="Sierra R."/>
            <person name="Euteneuer U."/>
            <person name="Pillet L."/>
            <person name="Moustafa A."/>
            <person name="Platzer M."/>
            <person name="Groth M."/>
            <person name="Szafranski K."/>
            <person name="Schliwa M."/>
        </authorList>
    </citation>
    <scope>NUCLEOTIDE SEQUENCE [LARGE SCALE GENOMIC DNA]</scope>
</reference>